<feature type="transmembrane region" description="Helical" evidence="2">
    <location>
        <begin position="51"/>
        <end position="72"/>
    </location>
</feature>
<keyword evidence="2" id="KW-0812">Transmembrane</keyword>
<gene>
    <name evidence="3" type="ORF">UFOPK2754_01155</name>
    <name evidence="4" type="ORF">UFOPK3139_01749</name>
    <name evidence="5" type="ORF">UFOPK3543_01080</name>
</gene>
<name>A0A6J7AKP8_9ZZZZ</name>
<feature type="transmembrane region" description="Helical" evidence="2">
    <location>
        <begin position="171"/>
        <end position="192"/>
    </location>
</feature>
<protein>
    <submittedName>
        <fullName evidence="4">Unannotated protein</fullName>
    </submittedName>
</protein>
<feature type="transmembrane region" description="Helical" evidence="2">
    <location>
        <begin position="84"/>
        <end position="104"/>
    </location>
</feature>
<proteinExistence type="predicted"/>
<sequence>MSNPIFSDKNFREGGRGADTLPSPLEWHPPVDDGPATPWSTAHDSMSVRGVVSATTILLGLLLISAAFGWASVPATLEGQPVEFPRIAMIGVLVGLAAVIACVFKPQLARYLAPVYALAEGYFVGAISRAYENYQDGVVVQAAGATVAVFAVMLFLYSSRIIKVTDRFRRIVIGATVGIMVFYLVSILFNLVGGSVPFLQSTSLFGIGFSFLVAGVAAFNLALDFDFIERGAKGGLPKNMEWMAALGLLVTIVWLYLEVLRLLSKLRSR</sequence>
<dbReference type="EMBL" id="CAEZYR010000034">
    <property type="protein sequence ID" value="CAB4740736.1"/>
    <property type="molecule type" value="Genomic_DNA"/>
</dbReference>
<evidence type="ECO:0000313" key="4">
    <source>
        <dbReference type="EMBL" id="CAB4833038.1"/>
    </source>
</evidence>
<dbReference type="Pfam" id="PF12811">
    <property type="entry name" value="BaxI_1"/>
    <property type="match status" value="1"/>
</dbReference>
<keyword evidence="2" id="KW-1133">Transmembrane helix</keyword>
<dbReference type="PANTHER" id="PTHR41282">
    <property type="entry name" value="CONSERVED TRANSMEMBRANE PROTEIN-RELATED"/>
    <property type="match status" value="1"/>
</dbReference>
<evidence type="ECO:0000313" key="3">
    <source>
        <dbReference type="EMBL" id="CAB4740736.1"/>
    </source>
</evidence>
<evidence type="ECO:0000313" key="5">
    <source>
        <dbReference type="EMBL" id="CAB4904934.1"/>
    </source>
</evidence>
<feature type="transmembrane region" description="Helical" evidence="2">
    <location>
        <begin position="204"/>
        <end position="223"/>
    </location>
</feature>
<feature type="transmembrane region" description="Helical" evidence="2">
    <location>
        <begin position="111"/>
        <end position="131"/>
    </location>
</feature>
<organism evidence="4">
    <name type="scientific">freshwater metagenome</name>
    <dbReference type="NCBI Taxonomy" id="449393"/>
    <lineage>
        <taxon>unclassified sequences</taxon>
        <taxon>metagenomes</taxon>
        <taxon>ecological metagenomes</taxon>
    </lineage>
</organism>
<dbReference type="AlphaFoldDB" id="A0A6J7AKP8"/>
<dbReference type="InterPro" id="IPR010539">
    <property type="entry name" value="BaxI_1-like"/>
</dbReference>
<evidence type="ECO:0000256" key="2">
    <source>
        <dbReference type="SAM" id="Phobius"/>
    </source>
</evidence>
<feature type="transmembrane region" description="Helical" evidence="2">
    <location>
        <begin position="137"/>
        <end position="159"/>
    </location>
</feature>
<dbReference type="EMBL" id="CAFBMH010000030">
    <property type="protein sequence ID" value="CAB4904934.1"/>
    <property type="molecule type" value="Genomic_DNA"/>
</dbReference>
<dbReference type="PANTHER" id="PTHR41282:SF1">
    <property type="entry name" value="CONSERVED TRANSMEMBRANE PROTEIN-RELATED"/>
    <property type="match status" value="1"/>
</dbReference>
<dbReference type="EMBL" id="CAFABA010000072">
    <property type="protein sequence ID" value="CAB4833038.1"/>
    <property type="molecule type" value="Genomic_DNA"/>
</dbReference>
<feature type="transmembrane region" description="Helical" evidence="2">
    <location>
        <begin position="244"/>
        <end position="263"/>
    </location>
</feature>
<reference evidence="4" key="1">
    <citation type="submission" date="2020-05" db="EMBL/GenBank/DDBJ databases">
        <authorList>
            <person name="Chiriac C."/>
            <person name="Salcher M."/>
            <person name="Ghai R."/>
            <person name="Kavagutti S V."/>
        </authorList>
    </citation>
    <scope>NUCLEOTIDE SEQUENCE</scope>
</reference>
<dbReference type="PIRSF" id="PIRSF009160">
    <property type="entry name" value="UCP009160"/>
    <property type="match status" value="1"/>
</dbReference>
<accession>A0A6J7AKP8</accession>
<evidence type="ECO:0000256" key="1">
    <source>
        <dbReference type="SAM" id="MobiDB-lite"/>
    </source>
</evidence>
<feature type="region of interest" description="Disordered" evidence="1">
    <location>
        <begin position="1"/>
        <end position="39"/>
    </location>
</feature>
<keyword evidence="2" id="KW-0472">Membrane</keyword>